<keyword evidence="6" id="KW-0472">Membrane</keyword>
<comment type="similarity">
    <text evidence="1 6 7">Belongs to the complex I 20 kDa subunit family.</text>
</comment>
<keyword evidence="6" id="KW-0830">Ubiquinone</keyword>
<protein>
    <recommendedName>
        <fullName evidence="6">NADH-quinone oxidoreductase subunit B</fullName>
        <ecNumber evidence="6">7.1.1.-</ecNumber>
    </recommendedName>
    <alternativeName>
        <fullName evidence="6">NADH dehydrogenase I subunit B</fullName>
    </alternativeName>
    <alternativeName>
        <fullName evidence="6">NDH-1 subunit B</fullName>
    </alternativeName>
</protein>
<evidence type="ECO:0000259" key="9">
    <source>
        <dbReference type="Pfam" id="PF01058"/>
    </source>
</evidence>
<dbReference type="GO" id="GO:0005886">
    <property type="term" value="C:plasma membrane"/>
    <property type="evidence" value="ECO:0007669"/>
    <property type="project" value="UniProtKB-SubCell"/>
</dbReference>
<comment type="cofactor">
    <cofactor evidence="6">
        <name>[4Fe-4S] cluster</name>
        <dbReference type="ChEBI" id="CHEBI:49883"/>
    </cofactor>
    <text evidence="6">Binds 1 [4Fe-4S] cluster.</text>
</comment>
<feature type="binding site" evidence="6">
    <location>
        <position position="47"/>
    </location>
    <ligand>
        <name>[4Fe-4S] cluster</name>
        <dbReference type="ChEBI" id="CHEBI:49883"/>
    </ligand>
</feature>
<dbReference type="GO" id="GO:0009060">
    <property type="term" value="P:aerobic respiration"/>
    <property type="evidence" value="ECO:0007669"/>
    <property type="project" value="TreeGrafter"/>
</dbReference>
<name>A0A518HNK3_9BACT</name>
<reference evidence="10 11" key="1">
    <citation type="submission" date="2019-03" db="EMBL/GenBank/DDBJ databases">
        <title>Deep-cultivation of Planctomycetes and their phenomic and genomic characterization uncovers novel biology.</title>
        <authorList>
            <person name="Wiegand S."/>
            <person name="Jogler M."/>
            <person name="Boedeker C."/>
            <person name="Pinto D."/>
            <person name="Vollmers J."/>
            <person name="Rivas-Marin E."/>
            <person name="Kohn T."/>
            <person name="Peeters S.H."/>
            <person name="Heuer A."/>
            <person name="Rast P."/>
            <person name="Oberbeckmann S."/>
            <person name="Bunk B."/>
            <person name="Jeske O."/>
            <person name="Meyerdierks A."/>
            <person name="Storesund J.E."/>
            <person name="Kallscheuer N."/>
            <person name="Luecker S."/>
            <person name="Lage O.M."/>
            <person name="Pohl T."/>
            <person name="Merkel B.J."/>
            <person name="Hornburger P."/>
            <person name="Mueller R.-W."/>
            <person name="Bruemmer F."/>
            <person name="Labrenz M."/>
            <person name="Spormann A.M."/>
            <person name="Op den Camp H."/>
            <person name="Overmann J."/>
            <person name="Amann R."/>
            <person name="Jetten M.S.M."/>
            <person name="Mascher T."/>
            <person name="Medema M.H."/>
            <person name="Devos D.P."/>
            <person name="Kaster A.-K."/>
            <person name="Ovreas L."/>
            <person name="Rohde M."/>
            <person name="Galperin M.Y."/>
            <person name="Jogler C."/>
        </authorList>
    </citation>
    <scope>NUCLEOTIDE SEQUENCE [LARGE SCALE GENOMIC DNA]</scope>
    <source>
        <strain evidence="10 11">Enr13</strain>
    </source>
</reference>
<evidence type="ECO:0000256" key="1">
    <source>
        <dbReference type="ARBA" id="ARBA00009173"/>
    </source>
</evidence>
<dbReference type="NCBIfam" id="NF005012">
    <property type="entry name" value="PRK06411.1"/>
    <property type="match status" value="1"/>
</dbReference>
<dbReference type="GO" id="GO:0008137">
    <property type="term" value="F:NADH dehydrogenase (ubiquinone) activity"/>
    <property type="evidence" value="ECO:0007669"/>
    <property type="project" value="InterPro"/>
</dbReference>
<keyword evidence="11" id="KW-1185">Reference proteome</keyword>
<evidence type="ECO:0000256" key="5">
    <source>
        <dbReference type="ARBA" id="ARBA00023027"/>
    </source>
</evidence>
<dbReference type="GO" id="GO:0005506">
    <property type="term" value="F:iron ion binding"/>
    <property type="evidence" value="ECO:0007669"/>
    <property type="project" value="UniProtKB-UniRule"/>
</dbReference>
<dbReference type="AlphaFoldDB" id="A0A518HNK3"/>
<dbReference type="OrthoDB" id="9786737at2"/>
<keyword evidence="5 6" id="KW-0520">NAD</keyword>
<dbReference type="FunFam" id="3.40.50.12280:FF:000002">
    <property type="entry name" value="NADH-quinone oxidoreductase subunit B"/>
    <property type="match status" value="1"/>
</dbReference>
<dbReference type="EMBL" id="CP037423">
    <property type="protein sequence ID" value="QDV42422.1"/>
    <property type="molecule type" value="Genomic_DNA"/>
</dbReference>
<dbReference type="KEGG" id="snep:Enr13x_22690"/>
<dbReference type="InterPro" id="IPR006138">
    <property type="entry name" value="NADH_UQ_OxRdtase_20Kd_su"/>
</dbReference>
<dbReference type="GO" id="GO:0051539">
    <property type="term" value="F:4 iron, 4 sulfur cluster binding"/>
    <property type="evidence" value="ECO:0007669"/>
    <property type="project" value="UniProtKB-KW"/>
</dbReference>
<feature type="binding site" evidence="6">
    <location>
        <position position="113"/>
    </location>
    <ligand>
        <name>[4Fe-4S] cluster</name>
        <dbReference type="ChEBI" id="CHEBI:49883"/>
    </ligand>
</feature>
<evidence type="ECO:0000256" key="2">
    <source>
        <dbReference type="ARBA" id="ARBA00022448"/>
    </source>
</evidence>
<proteinExistence type="inferred from homology"/>
<dbReference type="GO" id="GO:0048038">
    <property type="term" value="F:quinone binding"/>
    <property type="evidence" value="ECO:0007669"/>
    <property type="project" value="UniProtKB-KW"/>
</dbReference>
<comment type="catalytic activity">
    <reaction evidence="6">
        <text>a quinone + NADH + 5 H(+)(in) = a quinol + NAD(+) + 4 H(+)(out)</text>
        <dbReference type="Rhea" id="RHEA:57888"/>
        <dbReference type="ChEBI" id="CHEBI:15378"/>
        <dbReference type="ChEBI" id="CHEBI:24646"/>
        <dbReference type="ChEBI" id="CHEBI:57540"/>
        <dbReference type="ChEBI" id="CHEBI:57945"/>
        <dbReference type="ChEBI" id="CHEBI:132124"/>
    </reaction>
</comment>
<dbReference type="SUPFAM" id="SSF56770">
    <property type="entry name" value="HydA/Nqo6-like"/>
    <property type="match status" value="1"/>
</dbReference>
<evidence type="ECO:0000256" key="8">
    <source>
        <dbReference type="SAM" id="MobiDB-lite"/>
    </source>
</evidence>
<dbReference type="HAMAP" id="MF_01356">
    <property type="entry name" value="NDH1_NuoB"/>
    <property type="match status" value="1"/>
</dbReference>
<keyword evidence="6 7" id="KW-0408">Iron</keyword>
<feature type="domain" description="NADH:ubiquinone oxidoreductase-like 20kDa subunit" evidence="9">
    <location>
        <begin position="46"/>
        <end position="157"/>
    </location>
</feature>
<dbReference type="InterPro" id="IPR006137">
    <property type="entry name" value="NADH_UbQ_OxRdtase-like_20kDa"/>
</dbReference>
<feature type="binding site" evidence="6">
    <location>
        <position position="144"/>
    </location>
    <ligand>
        <name>[4Fe-4S] cluster</name>
        <dbReference type="ChEBI" id="CHEBI:49883"/>
    </ligand>
</feature>
<evidence type="ECO:0000313" key="11">
    <source>
        <dbReference type="Proteomes" id="UP000319004"/>
    </source>
</evidence>
<evidence type="ECO:0000256" key="4">
    <source>
        <dbReference type="ARBA" id="ARBA00022967"/>
    </source>
</evidence>
<feature type="binding site" evidence="6">
    <location>
        <position position="46"/>
    </location>
    <ligand>
        <name>[4Fe-4S] cluster</name>
        <dbReference type="ChEBI" id="CHEBI:49883"/>
    </ligand>
</feature>
<accession>A0A518HNK3</accession>
<keyword evidence="6 7" id="KW-0479">Metal-binding</keyword>
<comment type="function">
    <text evidence="6">NDH-1 shuttles electrons from NADH, via FMN and iron-sulfur (Fe-S) centers, to quinones in the respiratory chain. The immediate electron acceptor for the enzyme in this species is believed to be ubiquinone. Couples the redox reaction to proton translocation (for every two electrons transferred, four hydrogen ions are translocated across the cytoplasmic membrane), and thus conserves the redox energy in a proton gradient.</text>
</comment>
<evidence type="ECO:0000256" key="7">
    <source>
        <dbReference type="RuleBase" id="RU004464"/>
    </source>
</evidence>
<keyword evidence="6 7" id="KW-0004">4Fe-4S</keyword>
<dbReference type="Gene3D" id="3.40.50.12280">
    <property type="match status" value="1"/>
</dbReference>
<gene>
    <name evidence="10" type="primary">nqo6</name>
    <name evidence="6" type="synonym">nuoB</name>
    <name evidence="10" type="ORF">Enr13x_22690</name>
</gene>
<dbReference type="Proteomes" id="UP000319004">
    <property type="component" value="Chromosome"/>
</dbReference>
<dbReference type="EC" id="7.1.1.-" evidence="6"/>
<keyword evidence="6 7" id="KW-0411">Iron-sulfur</keyword>
<dbReference type="GO" id="GO:0045271">
    <property type="term" value="C:respiratory chain complex I"/>
    <property type="evidence" value="ECO:0007669"/>
    <property type="project" value="TreeGrafter"/>
</dbReference>
<comment type="subunit">
    <text evidence="6">NDH-1 is composed of 14 different subunits. Subunits NuoB, C, D, E, F, and G constitute the peripheral sector of the complex.</text>
</comment>
<feature type="region of interest" description="Disordered" evidence="8">
    <location>
        <begin position="217"/>
        <end position="239"/>
    </location>
</feature>
<dbReference type="GO" id="GO:0050136">
    <property type="term" value="F:NADH dehydrogenase (quinone) (non-electrogenic) activity"/>
    <property type="evidence" value="ECO:0007669"/>
    <property type="project" value="UniProtKB-UniRule"/>
</dbReference>
<dbReference type="NCBIfam" id="TIGR01957">
    <property type="entry name" value="nuoB_fam"/>
    <property type="match status" value="1"/>
</dbReference>
<dbReference type="GO" id="GO:0015990">
    <property type="term" value="P:electron transport coupled proton transport"/>
    <property type="evidence" value="ECO:0007669"/>
    <property type="project" value="TreeGrafter"/>
</dbReference>
<keyword evidence="10" id="KW-0560">Oxidoreductase</keyword>
<keyword evidence="3 6" id="KW-0874">Quinone</keyword>
<sequence length="239" mass="25958">MGVVTDKLPGALEKVPGGNVLVTRFDEIINWARANSLWPLTFGTSCCAIEMLMATGGPRHDLARFGAEVARPSPRQADLLILAGTIVKRMAPRLRTLYEQMAEPRYVIATGACTISGGPFIYHSYTTVRGADEIIPVDVYVPGCPPRPEQLFHGLLTLQKMIKEGETIREPGVRRKPVISALPEGVTLEDIQGQMKELLVKENVVDVQHAVDKLKWPSGLNERSSGKSDANESGAGDGT</sequence>
<keyword evidence="6" id="KW-1003">Cell membrane</keyword>
<evidence type="ECO:0000256" key="6">
    <source>
        <dbReference type="HAMAP-Rule" id="MF_01356"/>
    </source>
</evidence>
<comment type="subcellular location">
    <subcellularLocation>
        <location evidence="6">Cell membrane</location>
        <topology evidence="6">Peripheral membrane protein</topology>
        <orientation evidence="6">Cytoplasmic side</orientation>
    </subcellularLocation>
</comment>
<dbReference type="Pfam" id="PF01058">
    <property type="entry name" value="Oxidored_q6"/>
    <property type="match status" value="1"/>
</dbReference>
<keyword evidence="4 6" id="KW-1278">Translocase</keyword>
<dbReference type="PANTHER" id="PTHR11995:SF14">
    <property type="entry name" value="NADH DEHYDROGENASE [UBIQUINONE] IRON-SULFUR PROTEIN 7, MITOCHONDRIAL"/>
    <property type="match status" value="1"/>
</dbReference>
<evidence type="ECO:0000313" key="10">
    <source>
        <dbReference type="EMBL" id="QDV42422.1"/>
    </source>
</evidence>
<organism evidence="10 11">
    <name type="scientific">Stieleria neptunia</name>
    <dbReference type="NCBI Taxonomy" id="2527979"/>
    <lineage>
        <taxon>Bacteria</taxon>
        <taxon>Pseudomonadati</taxon>
        <taxon>Planctomycetota</taxon>
        <taxon>Planctomycetia</taxon>
        <taxon>Pirellulales</taxon>
        <taxon>Pirellulaceae</taxon>
        <taxon>Stieleria</taxon>
    </lineage>
</organism>
<keyword evidence="2 6" id="KW-0813">Transport</keyword>
<evidence type="ECO:0000256" key="3">
    <source>
        <dbReference type="ARBA" id="ARBA00022719"/>
    </source>
</evidence>
<dbReference type="PANTHER" id="PTHR11995">
    <property type="entry name" value="NADH DEHYDROGENASE"/>
    <property type="match status" value="1"/>
</dbReference>